<feature type="compositionally biased region" description="Polar residues" evidence="9">
    <location>
        <begin position="342"/>
        <end position="366"/>
    </location>
</feature>
<feature type="compositionally biased region" description="Polar residues" evidence="9">
    <location>
        <begin position="200"/>
        <end position="217"/>
    </location>
</feature>
<organism evidence="10 12">
    <name type="scientific">Rhizophagus clarus</name>
    <dbReference type="NCBI Taxonomy" id="94130"/>
    <lineage>
        <taxon>Eukaryota</taxon>
        <taxon>Fungi</taxon>
        <taxon>Fungi incertae sedis</taxon>
        <taxon>Mucoromycota</taxon>
        <taxon>Glomeromycotina</taxon>
        <taxon>Glomeromycetes</taxon>
        <taxon>Glomerales</taxon>
        <taxon>Glomeraceae</taxon>
        <taxon>Rhizophagus</taxon>
    </lineage>
</organism>
<feature type="compositionally biased region" description="Polar residues" evidence="9">
    <location>
        <begin position="487"/>
        <end position="497"/>
    </location>
</feature>
<evidence type="ECO:0000256" key="8">
    <source>
        <dbReference type="ARBA" id="ARBA00023242"/>
    </source>
</evidence>
<proteinExistence type="inferred from homology"/>
<evidence type="ECO:0000256" key="7">
    <source>
        <dbReference type="ARBA" id="ARBA00023187"/>
    </source>
</evidence>
<evidence type="ECO:0000313" key="12">
    <source>
        <dbReference type="Proteomes" id="UP000247702"/>
    </source>
</evidence>
<accession>A0A2Z6SAW2</accession>
<reference evidence="10 12" key="1">
    <citation type="submission" date="2017-11" db="EMBL/GenBank/DDBJ databases">
        <title>The genome of Rhizophagus clarus HR1 reveals common genetic basis of auxotrophy among arbuscular mycorrhizal fungi.</title>
        <authorList>
            <person name="Kobayashi Y."/>
        </authorList>
    </citation>
    <scope>NUCLEOTIDE SEQUENCE [LARGE SCALE GENOMIC DNA]</scope>
    <source>
        <strain evidence="10 12">HR1</strain>
    </source>
</reference>
<feature type="compositionally biased region" description="Polar residues" evidence="9">
    <location>
        <begin position="9"/>
        <end position="30"/>
    </location>
</feature>
<reference evidence="11" key="2">
    <citation type="submission" date="2019-10" db="EMBL/GenBank/DDBJ databases">
        <title>Conservation and host-specific expression of non-tandemly repeated heterogenous ribosome RNA gene in arbuscular mycorrhizal fungi.</title>
        <authorList>
            <person name="Maeda T."/>
            <person name="Kobayashi Y."/>
            <person name="Nakagawa T."/>
            <person name="Ezawa T."/>
            <person name="Yamaguchi K."/>
            <person name="Bino T."/>
            <person name="Nishimoto Y."/>
            <person name="Shigenobu S."/>
            <person name="Kawaguchi M."/>
        </authorList>
    </citation>
    <scope>NUCLEOTIDE SEQUENCE</scope>
    <source>
        <strain evidence="11">HR1</strain>
    </source>
</reference>
<comment type="subcellular location">
    <subcellularLocation>
        <location evidence="1">Nucleus</location>
    </subcellularLocation>
</comment>
<feature type="compositionally biased region" description="Polar residues" evidence="9">
    <location>
        <begin position="154"/>
        <end position="164"/>
    </location>
</feature>
<dbReference type="OrthoDB" id="199717at2759"/>
<feature type="region of interest" description="Disordered" evidence="9">
    <location>
        <begin position="1"/>
        <end position="170"/>
    </location>
</feature>
<evidence type="ECO:0000313" key="10">
    <source>
        <dbReference type="EMBL" id="GBC08335.1"/>
    </source>
</evidence>
<evidence type="ECO:0000256" key="3">
    <source>
        <dbReference type="ARBA" id="ARBA00013557"/>
    </source>
</evidence>
<keyword evidence="7" id="KW-0508">mRNA splicing</keyword>
<name>A0A2Z6SAW2_9GLOM</name>
<feature type="compositionally biased region" description="Polar residues" evidence="9">
    <location>
        <begin position="61"/>
        <end position="83"/>
    </location>
</feature>
<feature type="compositionally biased region" description="Basic and acidic residues" evidence="9">
    <location>
        <begin position="448"/>
        <end position="486"/>
    </location>
</feature>
<feature type="compositionally biased region" description="Polar residues" evidence="9">
    <location>
        <begin position="415"/>
        <end position="444"/>
    </location>
</feature>
<dbReference type="GO" id="GO:0006397">
    <property type="term" value="P:mRNA processing"/>
    <property type="evidence" value="ECO:0007669"/>
    <property type="project" value="UniProtKB-KW"/>
</dbReference>
<dbReference type="AlphaFoldDB" id="A0A2Z6SAW2"/>
<comment type="similarity">
    <text evidence="2">Belongs to the SYF2 family.</text>
</comment>
<feature type="compositionally biased region" description="Low complexity" evidence="9">
    <location>
        <begin position="31"/>
        <end position="40"/>
    </location>
</feature>
<dbReference type="EMBL" id="BLAL01000030">
    <property type="protein sequence ID" value="GES77373.1"/>
    <property type="molecule type" value="Genomic_DNA"/>
</dbReference>
<feature type="compositionally biased region" description="Basic residues" evidence="9">
    <location>
        <begin position="88"/>
        <end position="97"/>
    </location>
</feature>
<dbReference type="Proteomes" id="UP000615446">
    <property type="component" value="Unassembled WGS sequence"/>
</dbReference>
<feature type="compositionally biased region" description="Basic residues" evidence="9">
    <location>
        <begin position="43"/>
        <end position="54"/>
    </location>
</feature>
<feature type="compositionally biased region" description="Basic and acidic residues" evidence="9">
    <location>
        <begin position="282"/>
        <end position="293"/>
    </location>
</feature>
<evidence type="ECO:0000256" key="4">
    <source>
        <dbReference type="ARBA" id="ARBA00014745"/>
    </source>
</evidence>
<feature type="compositionally biased region" description="Basic and acidic residues" evidence="9">
    <location>
        <begin position="98"/>
        <end position="109"/>
    </location>
</feature>
<feature type="region of interest" description="Disordered" evidence="9">
    <location>
        <begin position="194"/>
        <end position="217"/>
    </location>
</feature>
<feature type="compositionally biased region" description="Polar residues" evidence="9">
    <location>
        <begin position="111"/>
        <end position="122"/>
    </location>
</feature>
<feature type="compositionally biased region" description="Acidic residues" evidence="9">
    <location>
        <begin position="521"/>
        <end position="530"/>
    </location>
</feature>
<keyword evidence="12" id="KW-1185">Reference proteome</keyword>
<dbReference type="Proteomes" id="UP000247702">
    <property type="component" value="Unassembled WGS sequence"/>
</dbReference>
<evidence type="ECO:0000256" key="9">
    <source>
        <dbReference type="SAM" id="MobiDB-lite"/>
    </source>
</evidence>
<dbReference type="GO" id="GO:0000974">
    <property type="term" value="C:Prp19 complex"/>
    <property type="evidence" value="ECO:0007669"/>
    <property type="project" value="TreeGrafter"/>
</dbReference>
<evidence type="ECO:0000256" key="1">
    <source>
        <dbReference type="ARBA" id="ARBA00004123"/>
    </source>
</evidence>
<dbReference type="GO" id="GO:0071013">
    <property type="term" value="C:catalytic step 2 spliceosome"/>
    <property type="evidence" value="ECO:0007669"/>
    <property type="project" value="TreeGrafter"/>
</dbReference>
<dbReference type="PANTHER" id="PTHR13264">
    <property type="entry name" value="GCIP-INTERACTING PROTEIN P29"/>
    <property type="match status" value="1"/>
</dbReference>
<feature type="compositionally biased region" description="Basic residues" evidence="9">
    <location>
        <begin position="367"/>
        <end position="376"/>
    </location>
</feature>
<dbReference type="GO" id="GO:0071014">
    <property type="term" value="C:post-mRNA release spliceosomal complex"/>
    <property type="evidence" value="ECO:0007669"/>
    <property type="project" value="TreeGrafter"/>
</dbReference>
<evidence type="ECO:0000313" key="11">
    <source>
        <dbReference type="EMBL" id="GES77373.1"/>
    </source>
</evidence>
<dbReference type="PANTHER" id="PTHR13264:SF5">
    <property type="entry name" value="PRE-MRNA-SPLICING FACTOR SYF2"/>
    <property type="match status" value="1"/>
</dbReference>
<dbReference type="InterPro" id="IPR013260">
    <property type="entry name" value="mRNA_splic_SYF2"/>
</dbReference>
<feature type="compositionally biased region" description="Polar residues" evidence="9">
    <location>
        <begin position="301"/>
        <end position="323"/>
    </location>
</feature>
<keyword evidence="5" id="KW-0507">mRNA processing</keyword>
<evidence type="ECO:0000256" key="5">
    <source>
        <dbReference type="ARBA" id="ARBA00022664"/>
    </source>
</evidence>
<feature type="compositionally biased region" description="Basic and acidic residues" evidence="9">
    <location>
        <begin position="538"/>
        <end position="607"/>
    </location>
</feature>
<comment type="caution">
    <text evidence="10">The sequence shown here is derived from an EMBL/GenBank/DDBJ whole genome shotgun (WGS) entry which is preliminary data.</text>
</comment>
<feature type="compositionally biased region" description="Basic and acidic residues" evidence="9">
    <location>
        <begin position="377"/>
        <end position="389"/>
    </location>
</feature>
<protein>
    <recommendedName>
        <fullName evidence="4">Pre-mRNA-splicing factor SYF2</fullName>
    </recommendedName>
    <alternativeName>
        <fullName evidence="3">Pre-mRNA-splicing factor syf2</fullName>
    </alternativeName>
</protein>
<gene>
    <name evidence="11" type="ORF">RCL2_000474800</name>
    <name evidence="10" type="ORF">RclHR1_08030012</name>
</gene>
<feature type="region of interest" description="Disordered" evidence="9">
    <location>
        <begin position="230"/>
        <end position="607"/>
    </location>
</feature>
<sequence length="779" mass="88467">MPPKKNTKSDQIQPENPVNQIIQNVQDFPNETTTTSTKEISTSKKRTRKPRTTKKKDLTSQEESNVTDPSNSPIIKAETQPQEEVTPTKKRPGRKPKVKQEVATVKEEPQEQQQQSVTTVPQHQLLFINATPEEPVKKKPGRKPKAKKQEGDQQHSISEENIINIQPMPAIPISSSSPAAIRNLINLDEDSIHPYGFNKGQMNLSEPQGNSNYNSPAALSSVVQPAIASIAATASTPPPAPAPSKRGRPKKNKVDSQTAATADIPETHDTKPAPTRKRKPRKQEVSAEPDKQLENIVGENFTPQEQIDLKQQQTEVETEQSMISAKLANPVKKRRTKKRDVTASQSTAIETTSIDQSQNEQQPTIKTTKRGRPKKIKPVDKPAVEEETHTINTTNMEEINDTKPISVIESPIVEPQQSQQKLSANVNSQSLSMSSEQQNSTDSAKPNIDSKDSVVLNKDIEMPEHKDQEKQTIDGDKEVKLTKDFENNNSVAQQVDQDVTMDEVNSLVEEQSVKRKRSLDNDDSNDEDIEQPTPKKLSRVEEFKAKMERFNKLRSRQDEGESANRKEVYEEHQRKKTNPRELIRQERKREGAEKLLAKQQAEERGEDYERSKFWEYSIESVEKWEKKQEKKAKKSDVAFTDYNQVAHKTYKKQINELKPDLVAYNEQKAAAMASSSLVKTEDGQIVSVDTESSFYRDANSLQYASVDNQPSREAIDRVVADVNKTIARREKSSRQKTINEDDDITYINERNRRFNEKIGRFYDKYTKEIKENFERGTAL</sequence>
<evidence type="ECO:0000256" key="6">
    <source>
        <dbReference type="ARBA" id="ARBA00022728"/>
    </source>
</evidence>
<dbReference type="Pfam" id="PF08231">
    <property type="entry name" value="SYF2"/>
    <property type="match status" value="1"/>
</dbReference>
<dbReference type="EMBL" id="BEXD01004208">
    <property type="protein sequence ID" value="GBC08335.1"/>
    <property type="molecule type" value="Genomic_DNA"/>
</dbReference>
<dbReference type="STRING" id="94130.A0A2Z6SAW2"/>
<evidence type="ECO:0000256" key="2">
    <source>
        <dbReference type="ARBA" id="ARBA00010028"/>
    </source>
</evidence>
<keyword evidence="6" id="KW-0747">Spliceosome</keyword>
<keyword evidence="8" id="KW-0539">Nucleus</keyword>
<dbReference type="GO" id="GO:0008380">
    <property type="term" value="P:RNA splicing"/>
    <property type="evidence" value="ECO:0007669"/>
    <property type="project" value="UniProtKB-KW"/>
</dbReference>